<dbReference type="OrthoDB" id="406045at2759"/>
<dbReference type="PANTHER" id="PTHR31560:SF0">
    <property type="entry name" value="UPF0652 PROTEIN C22H10.08"/>
    <property type="match status" value="1"/>
</dbReference>
<organism evidence="4">
    <name type="scientific">Cladocopium goreaui</name>
    <dbReference type="NCBI Taxonomy" id="2562237"/>
    <lineage>
        <taxon>Eukaryota</taxon>
        <taxon>Sar</taxon>
        <taxon>Alveolata</taxon>
        <taxon>Dinophyceae</taxon>
        <taxon>Suessiales</taxon>
        <taxon>Symbiodiniaceae</taxon>
        <taxon>Cladocopium</taxon>
    </lineage>
</organism>
<feature type="transmembrane region" description="Helical" evidence="2">
    <location>
        <begin position="389"/>
        <end position="410"/>
    </location>
</feature>
<dbReference type="InterPro" id="IPR027417">
    <property type="entry name" value="P-loop_NTPase"/>
</dbReference>
<comment type="caution">
    <text evidence="4">The sequence shown here is derived from an EMBL/GenBank/DDBJ whole genome shotgun (WGS) entry which is preliminary data.</text>
</comment>
<dbReference type="Pfam" id="PF00270">
    <property type="entry name" value="DEAD"/>
    <property type="match status" value="1"/>
</dbReference>
<feature type="region of interest" description="Disordered" evidence="1">
    <location>
        <begin position="143"/>
        <end position="201"/>
    </location>
</feature>
<dbReference type="GO" id="GO:0003676">
    <property type="term" value="F:nucleic acid binding"/>
    <property type="evidence" value="ECO:0007669"/>
    <property type="project" value="InterPro"/>
</dbReference>
<keyword evidence="2" id="KW-1133">Transmembrane helix</keyword>
<accession>A0A9P1GT11</accession>
<dbReference type="InterPro" id="IPR014001">
    <property type="entry name" value="Helicase_ATP-bd"/>
</dbReference>
<feature type="compositionally biased region" description="Basic and acidic residues" evidence="1">
    <location>
        <begin position="161"/>
        <end position="182"/>
    </location>
</feature>
<name>A0A9P1GT11_9DINO</name>
<keyword evidence="2" id="KW-0472">Membrane</keyword>
<feature type="domain" description="Helicase ATP-binding" evidence="3">
    <location>
        <begin position="979"/>
        <end position="1111"/>
    </location>
</feature>
<evidence type="ECO:0000256" key="2">
    <source>
        <dbReference type="SAM" id="Phobius"/>
    </source>
</evidence>
<gene>
    <name evidence="4" type="ORF">C1SCF055_LOCUS45147</name>
</gene>
<dbReference type="EMBL" id="CAMXCT010006831">
    <property type="protein sequence ID" value="CAI4020761.1"/>
    <property type="molecule type" value="Genomic_DNA"/>
</dbReference>
<reference evidence="5 6" key="2">
    <citation type="submission" date="2024-05" db="EMBL/GenBank/DDBJ databases">
        <authorList>
            <person name="Chen Y."/>
            <person name="Shah S."/>
            <person name="Dougan E. K."/>
            <person name="Thang M."/>
            <person name="Chan C."/>
        </authorList>
    </citation>
    <scope>NUCLEOTIDE SEQUENCE [LARGE SCALE GENOMIC DNA]</scope>
</reference>
<dbReference type="InterPro" id="IPR018553">
    <property type="entry name" value="E2_Ub-conjug_enz"/>
</dbReference>
<proteinExistence type="predicted"/>
<evidence type="ECO:0000256" key="1">
    <source>
        <dbReference type="SAM" id="MobiDB-lite"/>
    </source>
</evidence>
<dbReference type="Proteomes" id="UP001152797">
    <property type="component" value="Unassembled WGS sequence"/>
</dbReference>
<protein>
    <submittedName>
        <fullName evidence="5">UPF0652 protein C22H10.08</fullName>
    </submittedName>
</protein>
<reference evidence="4" key="1">
    <citation type="submission" date="2022-10" db="EMBL/GenBank/DDBJ databases">
        <authorList>
            <person name="Chen Y."/>
            <person name="Dougan E. K."/>
            <person name="Chan C."/>
            <person name="Rhodes N."/>
            <person name="Thang M."/>
        </authorList>
    </citation>
    <scope>NUCLEOTIDE SEQUENCE</scope>
</reference>
<dbReference type="InterPro" id="IPR011545">
    <property type="entry name" value="DEAD/DEAH_box_helicase_dom"/>
</dbReference>
<evidence type="ECO:0000313" key="6">
    <source>
        <dbReference type="Proteomes" id="UP001152797"/>
    </source>
</evidence>
<dbReference type="PROSITE" id="PS51192">
    <property type="entry name" value="HELICASE_ATP_BIND_1"/>
    <property type="match status" value="1"/>
</dbReference>
<keyword evidence="6" id="KW-1185">Reference proteome</keyword>
<dbReference type="EMBL" id="CAMXCT030006831">
    <property type="protein sequence ID" value="CAL4808073.1"/>
    <property type="molecule type" value="Genomic_DNA"/>
</dbReference>
<dbReference type="PANTHER" id="PTHR31560">
    <property type="entry name" value="UPF0652 PROTEIN C16A11.03C-RELATED"/>
    <property type="match status" value="1"/>
</dbReference>
<dbReference type="Gene3D" id="3.40.50.300">
    <property type="entry name" value="P-loop containing nucleotide triphosphate hydrolases"/>
    <property type="match status" value="1"/>
</dbReference>
<evidence type="ECO:0000313" key="5">
    <source>
        <dbReference type="EMBL" id="CAL4808073.1"/>
    </source>
</evidence>
<evidence type="ECO:0000259" key="3">
    <source>
        <dbReference type="PROSITE" id="PS51192"/>
    </source>
</evidence>
<dbReference type="InterPro" id="IPR057668">
    <property type="entry name" value="E2_Ub-conjug_enz_C"/>
</dbReference>
<evidence type="ECO:0000313" key="4">
    <source>
        <dbReference type="EMBL" id="CAI4020761.1"/>
    </source>
</evidence>
<dbReference type="SUPFAM" id="SSF52540">
    <property type="entry name" value="P-loop containing nucleoside triphosphate hydrolases"/>
    <property type="match status" value="1"/>
</dbReference>
<dbReference type="AlphaFoldDB" id="A0A9P1GT11"/>
<dbReference type="GO" id="GO:0005524">
    <property type="term" value="F:ATP binding"/>
    <property type="evidence" value="ECO:0007669"/>
    <property type="project" value="InterPro"/>
</dbReference>
<dbReference type="Pfam" id="PF09418">
    <property type="entry name" value="DUF2009"/>
    <property type="match status" value="2"/>
</dbReference>
<sequence>MEGSSETVAVAAAIDRCDEGTLRRLLQTVIRKVPECRRKIAEDVGLSAELYQVSEEERQKATADQYSEKVISGKTATRTSSDAVDFCERAKFVPMRLTYDERKYLRLIDATMHVSHYTDHMDTAQNVNANAARKLAFHGTLPLAKGDSETASDPGSMGSIDEEKHVDLDREAKRRAKAHPEESEVDSSESGDEVEQRRKQAGRTDVLGFLSKTPYSISVLYRTDVPMGQQRSLSCGDLPTVSVGLETSLEAAKVEAKSAVSPEVGPPKPEDFVEAAVCNRQGCSPCVYFLSQHGCDKSCGFCHQIHTCKKPRPRKHLRDKYKQLVKQALALQEPERHRKLQTLAQEDKYLPVVIIGKLNQLSLGLEIVGGGQLEHFQLRADFAVRCIDGVGLFCLIWVVTTGVLFSILYFSIFARAFNVGEVLPGRHRCGAGAVKFRQRRCEVSRAFRSSGRGAMLWLLPLAALAARPAPERVLLVDCNNVRGKGCEGRFDLTTSQFFCWLQRWVLERAAEENYSQVVGIFDHGQRFGGLQPQPLEPFASRFMVTFAGQELLADDVLHAFARHLGSSKLVVAVTSDRALRRNAAAGGEETPRAQWRRFRASTRGFSLWVSLLHSRAFLDLLSSVPRPSMTSGDGAETRYALHPLHREELRLRGGVPRVRLGSESRALRSLAAGQLQGLLEADPQALPLPEELQQVLAQLEKCLKMPLTLTFWLQMKQLCAVLTGMQVSHNYEQGQQLLQSREFSTRKAFFQTVLEIGRRYKILNPERMRDSYGKLMYFLQDSRKPDVRDLLEFDIVSGVRSVWDVLKRSPKGAELLEDPQLKTATMEIMSEGKSRSQVQREIKQKEAAIKHLSSKYCSVARRRKRHYGGIYSTWSLLRSSYRDSDSEEGNDGDELSEDVVEQCIYSLGEGKETRELDSKAVQPAVPSAVTSFTGGLPMAQDPAFDLRQSFRKFPLHRQVQLGLMKMGLSVPTRVQDMTLPMLLEGISTFILAQTGTGKTLAYVLPIVHKLLTTNTEGFFPKSQKPRAIIVQPTRELALQTIKVVRNFPVRSVVCAPSCSFIKESQALHAGVDVVVATPFRLTLHLGKGNMYLNEAQQSCGRKRRDDDYDIR</sequence>
<feature type="compositionally biased region" description="Acidic residues" evidence="1">
    <location>
        <begin position="183"/>
        <end position="193"/>
    </location>
</feature>
<dbReference type="EMBL" id="CAMXCT020006831">
    <property type="protein sequence ID" value="CAL1174136.1"/>
    <property type="molecule type" value="Genomic_DNA"/>
</dbReference>
<keyword evidence="2" id="KW-0812">Transmembrane</keyword>
<dbReference type="SMART" id="SM00487">
    <property type="entry name" value="DEXDc"/>
    <property type="match status" value="1"/>
</dbReference>